<evidence type="ECO:0000256" key="1">
    <source>
        <dbReference type="SAM" id="Coils"/>
    </source>
</evidence>
<evidence type="ECO:0000313" key="3">
    <source>
        <dbReference type="Proteomes" id="UP001642409"/>
    </source>
</evidence>
<dbReference type="EMBL" id="CAXDID020000026">
    <property type="protein sequence ID" value="CAL5990768.1"/>
    <property type="molecule type" value="Genomic_DNA"/>
</dbReference>
<organism evidence="2 3">
    <name type="scientific">Hexamita inflata</name>
    <dbReference type="NCBI Taxonomy" id="28002"/>
    <lineage>
        <taxon>Eukaryota</taxon>
        <taxon>Metamonada</taxon>
        <taxon>Diplomonadida</taxon>
        <taxon>Hexamitidae</taxon>
        <taxon>Hexamitinae</taxon>
        <taxon>Hexamita</taxon>
    </lineage>
</organism>
<gene>
    <name evidence="2" type="ORF">HINF_LOCUS11600</name>
</gene>
<accession>A0ABP1HBH9</accession>
<sequence>MKYLQQTQMEQQAQMVQLQQEYEERLEEKQIQLQQLQNQLYQQTTTNFDTIRKTQRTIRTSTPTKPKKCLTNQIVTFLTLSPRPKLYFLKITKINKKIIRNSDYSHKLTETTNLIDILQIPWHPHYTNNQQYDNWIVYQKTLSYTCGNGDFGYQVRTKQDQTICSCKNTKSILQFY</sequence>
<keyword evidence="3" id="KW-1185">Reference proteome</keyword>
<comment type="caution">
    <text evidence="2">The sequence shown here is derived from an EMBL/GenBank/DDBJ whole genome shotgun (WGS) entry which is preliminary data.</text>
</comment>
<keyword evidence="1" id="KW-0175">Coiled coil</keyword>
<reference evidence="2 3" key="1">
    <citation type="submission" date="2024-07" db="EMBL/GenBank/DDBJ databases">
        <authorList>
            <person name="Akdeniz Z."/>
        </authorList>
    </citation>
    <scope>NUCLEOTIDE SEQUENCE [LARGE SCALE GENOMIC DNA]</scope>
</reference>
<name>A0ABP1HBH9_9EUKA</name>
<protein>
    <submittedName>
        <fullName evidence="2">Hypothetical_protein</fullName>
    </submittedName>
</protein>
<proteinExistence type="predicted"/>
<evidence type="ECO:0000313" key="2">
    <source>
        <dbReference type="EMBL" id="CAL5990768.1"/>
    </source>
</evidence>
<dbReference type="Proteomes" id="UP001642409">
    <property type="component" value="Unassembled WGS sequence"/>
</dbReference>
<feature type="coiled-coil region" evidence="1">
    <location>
        <begin position="1"/>
        <end position="46"/>
    </location>
</feature>